<feature type="compositionally biased region" description="Acidic residues" evidence="5">
    <location>
        <begin position="372"/>
        <end position="382"/>
    </location>
</feature>
<keyword evidence="3" id="KW-0862">Zinc</keyword>
<dbReference type="InterPro" id="IPR003604">
    <property type="entry name" value="Matrin/U1-like-C_Znf_C2H2"/>
</dbReference>
<reference evidence="8" key="1">
    <citation type="journal article" date="2020" name="Stud. Mycol.">
        <title>101 Dothideomycetes genomes: a test case for predicting lifestyles and emergence of pathogens.</title>
        <authorList>
            <person name="Haridas S."/>
            <person name="Albert R."/>
            <person name="Binder M."/>
            <person name="Bloem J."/>
            <person name="Labutti K."/>
            <person name="Salamov A."/>
            <person name="Andreopoulos B."/>
            <person name="Baker S."/>
            <person name="Barry K."/>
            <person name="Bills G."/>
            <person name="Bluhm B."/>
            <person name="Cannon C."/>
            <person name="Castanera R."/>
            <person name="Culley D."/>
            <person name="Daum C."/>
            <person name="Ezra D."/>
            <person name="Gonzalez J."/>
            <person name="Henrissat B."/>
            <person name="Kuo A."/>
            <person name="Liang C."/>
            <person name="Lipzen A."/>
            <person name="Lutzoni F."/>
            <person name="Magnuson J."/>
            <person name="Mondo S."/>
            <person name="Nolan M."/>
            <person name="Ohm R."/>
            <person name="Pangilinan J."/>
            <person name="Park H.-J."/>
            <person name="Ramirez L."/>
            <person name="Alfaro M."/>
            <person name="Sun H."/>
            <person name="Tritt A."/>
            <person name="Yoshinaga Y."/>
            <person name="Zwiers L.-H."/>
            <person name="Turgeon B."/>
            <person name="Goodwin S."/>
            <person name="Spatafora J."/>
            <person name="Crous P."/>
            <person name="Grigoriev I."/>
        </authorList>
    </citation>
    <scope>NUCLEOTIDE SEQUENCE</scope>
    <source>
        <strain evidence="8">CBS 109.77</strain>
    </source>
</reference>
<dbReference type="PROSITE" id="PS50157">
    <property type="entry name" value="ZINC_FINGER_C2H2_2"/>
    <property type="match status" value="2"/>
</dbReference>
<dbReference type="SMART" id="SM00355">
    <property type="entry name" value="ZnF_C2H2"/>
    <property type="match status" value="2"/>
</dbReference>
<protein>
    <submittedName>
        <fullName evidence="8">DnaJ-domain-containing protein</fullName>
    </submittedName>
</protein>
<evidence type="ECO:0000313" key="8">
    <source>
        <dbReference type="EMBL" id="KAF2793740.1"/>
    </source>
</evidence>
<dbReference type="Pfam" id="PF12171">
    <property type="entry name" value="zf-C2H2_jaz"/>
    <property type="match status" value="1"/>
</dbReference>
<sequence>MGASQSSGANAGGDGGLSDVKTSYYELLGVERSASDDDIKKAYRKKALEFHPDRNLGDVERTTALFAQIQSAYEVLSDRQERAWYDAHEGDILRGGAGGGEAHYEHNMRVTTAEDIMGMLGKFSGKVDFSDSPSGFYGFLRDTFEQLAREEQHAADYADVAVPDYPSFGHRDDTYEDVVRGFYATWNGFATKKTFAWMDLYRLSEAPDRRVRRMMEKENKRKREDGIRDFNTAVRQLVLFVRRRDPRYTPNVETFKTAEEIAKAQRAATQAQAARSRAMHAAKTQEAIPEWTQIRDPDESEEEEELEIEDQIYECVACHKTFKSEKQYDAHEKSKKHQKAVQSLKRRMQKDNANLNLDSDVPSSGVMTPAEAEAEADAEGDAEGSGNVSASVEGITAEVETLKVGDSKDSKPQSQPKSHQSPTKLSASASEEDDDDDDEYASRSDIEARLSRFRSPSTSTPDTPFAATDPNTELPSTGASTPDLTSTQPSTPKLGAAAQKRAKKAAKHAELNGSDLKFKCAMCQAGFPSNTQLFQHIKDQKHAAPVTATKGASASSGGKKGKRK</sequence>
<dbReference type="GO" id="GO:0003676">
    <property type="term" value="F:nucleic acid binding"/>
    <property type="evidence" value="ECO:0007669"/>
    <property type="project" value="InterPro"/>
</dbReference>
<feature type="domain" description="J" evidence="6">
    <location>
        <begin position="23"/>
        <end position="89"/>
    </location>
</feature>
<dbReference type="SUPFAM" id="SSF57667">
    <property type="entry name" value="beta-beta-alpha zinc fingers"/>
    <property type="match status" value="1"/>
</dbReference>
<dbReference type="PRINTS" id="PR00625">
    <property type="entry name" value="JDOMAIN"/>
</dbReference>
<dbReference type="SMART" id="SM00451">
    <property type="entry name" value="ZnF_U1"/>
    <property type="match status" value="2"/>
</dbReference>
<name>A0A6A6XB14_9PLEO</name>
<evidence type="ECO:0000256" key="2">
    <source>
        <dbReference type="ARBA" id="ARBA00022771"/>
    </source>
</evidence>
<dbReference type="Gene3D" id="3.30.160.60">
    <property type="entry name" value="Classic Zinc Finger"/>
    <property type="match status" value="1"/>
</dbReference>
<feature type="region of interest" description="Disordered" evidence="5">
    <location>
        <begin position="542"/>
        <end position="564"/>
    </location>
</feature>
<feature type="compositionally biased region" description="Basic and acidic residues" evidence="5">
    <location>
        <begin position="400"/>
        <end position="411"/>
    </location>
</feature>
<evidence type="ECO:0000313" key="9">
    <source>
        <dbReference type="Proteomes" id="UP000799757"/>
    </source>
</evidence>
<dbReference type="InterPro" id="IPR051964">
    <property type="entry name" value="Chaperone_stress_response"/>
</dbReference>
<organism evidence="8 9">
    <name type="scientific">Melanomma pulvis-pyrius CBS 109.77</name>
    <dbReference type="NCBI Taxonomy" id="1314802"/>
    <lineage>
        <taxon>Eukaryota</taxon>
        <taxon>Fungi</taxon>
        <taxon>Dikarya</taxon>
        <taxon>Ascomycota</taxon>
        <taxon>Pezizomycotina</taxon>
        <taxon>Dothideomycetes</taxon>
        <taxon>Pleosporomycetidae</taxon>
        <taxon>Pleosporales</taxon>
        <taxon>Melanommataceae</taxon>
        <taxon>Melanomma</taxon>
    </lineage>
</organism>
<dbReference type="PROSITE" id="PS00028">
    <property type="entry name" value="ZINC_FINGER_C2H2_1"/>
    <property type="match status" value="2"/>
</dbReference>
<keyword evidence="2 4" id="KW-0863">Zinc-finger</keyword>
<dbReference type="Pfam" id="PF21884">
    <property type="entry name" value="ZUO1-like_ZHD"/>
    <property type="match status" value="1"/>
</dbReference>
<dbReference type="Pfam" id="PF00226">
    <property type="entry name" value="DnaJ"/>
    <property type="match status" value="1"/>
</dbReference>
<dbReference type="GO" id="GO:0005737">
    <property type="term" value="C:cytoplasm"/>
    <property type="evidence" value="ECO:0007669"/>
    <property type="project" value="TreeGrafter"/>
</dbReference>
<feature type="compositionally biased region" description="Basic and acidic residues" evidence="5">
    <location>
        <begin position="440"/>
        <end position="450"/>
    </location>
</feature>
<dbReference type="SUPFAM" id="SSF46565">
    <property type="entry name" value="Chaperone J-domain"/>
    <property type="match status" value="1"/>
</dbReference>
<accession>A0A6A6XB14</accession>
<dbReference type="Proteomes" id="UP000799757">
    <property type="component" value="Unassembled WGS sequence"/>
</dbReference>
<feature type="compositionally biased region" description="Low complexity" evidence="5">
    <location>
        <begin position="412"/>
        <end position="429"/>
    </location>
</feature>
<proteinExistence type="predicted"/>
<dbReference type="GO" id="GO:0008270">
    <property type="term" value="F:zinc ion binding"/>
    <property type="evidence" value="ECO:0007669"/>
    <property type="project" value="UniProtKB-KW"/>
</dbReference>
<dbReference type="InterPro" id="IPR054076">
    <property type="entry name" value="ZUO1-like_ZHD"/>
</dbReference>
<dbReference type="PANTHER" id="PTHR44029:SF1">
    <property type="entry name" value="DNAJ HOMOLOG SUBFAMILY C MEMBER 21"/>
    <property type="match status" value="1"/>
</dbReference>
<feature type="compositionally biased region" description="Polar residues" evidence="5">
    <location>
        <begin position="469"/>
        <end position="491"/>
    </location>
</feature>
<dbReference type="OrthoDB" id="5894at2759"/>
<dbReference type="InterPro" id="IPR036236">
    <property type="entry name" value="Znf_C2H2_sf"/>
</dbReference>
<feature type="domain" description="C2H2-type" evidence="7">
    <location>
        <begin position="313"/>
        <end position="337"/>
    </location>
</feature>
<dbReference type="PANTHER" id="PTHR44029">
    <property type="entry name" value="DNAJ HOMOLOG SUBFAMILY C MEMBER 21"/>
    <property type="match status" value="1"/>
</dbReference>
<feature type="compositionally biased region" description="Acidic residues" evidence="5">
    <location>
        <begin position="430"/>
        <end position="439"/>
    </location>
</feature>
<gene>
    <name evidence="8" type="ORF">K505DRAFT_325264</name>
</gene>
<dbReference type="EMBL" id="MU001916">
    <property type="protein sequence ID" value="KAF2793740.1"/>
    <property type="molecule type" value="Genomic_DNA"/>
</dbReference>
<evidence type="ECO:0000256" key="3">
    <source>
        <dbReference type="ARBA" id="ARBA00022833"/>
    </source>
</evidence>
<dbReference type="PROSITE" id="PS00636">
    <property type="entry name" value="DNAJ_1"/>
    <property type="match status" value="1"/>
</dbReference>
<feature type="domain" description="C2H2-type" evidence="7">
    <location>
        <begin position="518"/>
        <end position="547"/>
    </location>
</feature>
<feature type="compositionally biased region" description="Polar residues" evidence="5">
    <location>
        <begin position="351"/>
        <end position="366"/>
    </location>
</feature>
<dbReference type="AlphaFoldDB" id="A0A6A6XB14"/>
<dbReference type="Gene3D" id="1.10.287.110">
    <property type="entry name" value="DnaJ domain"/>
    <property type="match status" value="1"/>
</dbReference>
<dbReference type="InterPro" id="IPR001623">
    <property type="entry name" value="DnaJ_domain"/>
</dbReference>
<dbReference type="Pfam" id="PF12874">
    <property type="entry name" value="zf-met"/>
    <property type="match status" value="1"/>
</dbReference>
<dbReference type="InterPro" id="IPR036869">
    <property type="entry name" value="J_dom_sf"/>
</dbReference>
<feature type="compositionally biased region" description="Low complexity" evidence="5">
    <location>
        <begin position="547"/>
        <end position="557"/>
    </location>
</feature>
<evidence type="ECO:0000259" key="7">
    <source>
        <dbReference type="PROSITE" id="PS50157"/>
    </source>
</evidence>
<feature type="region of interest" description="Disordered" evidence="5">
    <location>
        <begin position="326"/>
        <end position="509"/>
    </location>
</feature>
<evidence type="ECO:0000256" key="4">
    <source>
        <dbReference type="PROSITE-ProRule" id="PRU00042"/>
    </source>
</evidence>
<evidence type="ECO:0000259" key="6">
    <source>
        <dbReference type="PROSITE" id="PS50076"/>
    </source>
</evidence>
<dbReference type="PROSITE" id="PS50076">
    <property type="entry name" value="DNAJ_2"/>
    <property type="match status" value="1"/>
</dbReference>
<dbReference type="CDD" id="cd06257">
    <property type="entry name" value="DnaJ"/>
    <property type="match status" value="1"/>
</dbReference>
<dbReference type="InterPro" id="IPR022755">
    <property type="entry name" value="Znf_C2H2_jaz"/>
</dbReference>
<keyword evidence="1" id="KW-0479">Metal-binding</keyword>
<dbReference type="InterPro" id="IPR018253">
    <property type="entry name" value="DnaJ_domain_CS"/>
</dbReference>
<dbReference type="SMART" id="SM00271">
    <property type="entry name" value="DnaJ"/>
    <property type="match status" value="1"/>
</dbReference>
<evidence type="ECO:0000256" key="5">
    <source>
        <dbReference type="SAM" id="MobiDB-lite"/>
    </source>
</evidence>
<feature type="compositionally biased region" description="Basic residues" evidence="5">
    <location>
        <begin position="333"/>
        <end position="348"/>
    </location>
</feature>
<evidence type="ECO:0000256" key="1">
    <source>
        <dbReference type="ARBA" id="ARBA00022723"/>
    </source>
</evidence>
<dbReference type="InterPro" id="IPR013087">
    <property type="entry name" value="Znf_C2H2_type"/>
</dbReference>
<keyword evidence="9" id="KW-1185">Reference proteome</keyword>